<reference evidence="4 5" key="1">
    <citation type="submission" date="2019-07" db="EMBL/GenBank/DDBJ databases">
        <title>Whole genome shotgun sequence of Sporosarcina luteola NBRC 105378.</title>
        <authorList>
            <person name="Hosoyama A."/>
            <person name="Uohara A."/>
            <person name="Ohji S."/>
            <person name="Ichikawa N."/>
        </authorList>
    </citation>
    <scope>NUCLEOTIDE SEQUENCE [LARGE SCALE GENOMIC DNA]</scope>
    <source>
        <strain evidence="4 5">NBRC 105378</strain>
    </source>
</reference>
<dbReference type="EMBL" id="BJYL01000012">
    <property type="protein sequence ID" value="GEN82662.1"/>
    <property type="molecule type" value="Genomic_DNA"/>
</dbReference>
<feature type="region of interest" description="Disordered" evidence="1">
    <location>
        <begin position="62"/>
        <end position="94"/>
    </location>
</feature>
<comment type="caution">
    <text evidence="4">The sequence shown here is derived from an EMBL/GenBank/DDBJ whole genome shotgun (WGS) entry which is preliminary data.</text>
</comment>
<feature type="domain" description="PBP" evidence="2">
    <location>
        <begin position="120"/>
        <end position="304"/>
    </location>
</feature>
<gene>
    <name evidence="4" type="ORF">SLU01_09740</name>
</gene>
<dbReference type="SUPFAM" id="SSF53850">
    <property type="entry name" value="Periplasmic binding protein-like II"/>
    <property type="match status" value="1"/>
</dbReference>
<evidence type="ECO:0000259" key="2">
    <source>
        <dbReference type="Pfam" id="PF12727"/>
    </source>
</evidence>
<dbReference type="Pfam" id="PF12727">
    <property type="entry name" value="PBP_like"/>
    <property type="match status" value="1"/>
</dbReference>
<dbReference type="InterPro" id="IPR024370">
    <property type="entry name" value="PBP_domain"/>
</dbReference>
<keyword evidence="5" id="KW-1185">Reference proteome</keyword>
<proteinExistence type="predicted"/>
<dbReference type="AlphaFoldDB" id="A0A511Z5J1"/>
<dbReference type="Pfam" id="PF12728">
    <property type="entry name" value="HTH_17"/>
    <property type="match status" value="1"/>
</dbReference>
<name>A0A511Z5J1_9BACL</name>
<dbReference type="InterPro" id="IPR010093">
    <property type="entry name" value="SinI_DNA-bd"/>
</dbReference>
<evidence type="ECO:0000259" key="3">
    <source>
        <dbReference type="Pfam" id="PF12728"/>
    </source>
</evidence>
<dbReference type="PANTHER" id="PTHR38431:SF1">
    <property type="entry name" value="BLL2305 PROTEIN"/>
    <property type="match status" value="1"/>
</dbReference>
<accession>A0A511Z5J1</accession>
<dbReference type="GO" id="GO:0003677">
    <property type="term" value="F:DNA binding"/>
    <property type="evidence" value="ECO:0007669"/>
    <property type="project" value="InterPro"/>
</dbReference>
<evidence type="ECO:0000313" key="4">
    <source>
        <dbReference type="EMBL" id="GEN82662.1"/>
    </source>
</evidence>
<feature type="compositionally biased region" description="Polar residues" evidence="1">
    <location>
        <begin position="73"/>
        <end position="84"/>
    </location>
</feature>
<evidence type="ECO:0008006" key="6">
    <source>
        <dbReference type="Google" id="ProtNLM"/>
    </source>
</evidence>
<sequence length="336" mass="37267">MKEHFGGTMTNHNSTSYTTEEIADLLKVSKLTVYDLIKKGQIRAYRVGRQMRVDATDLDTYKESTKSGGVESANVTVSEQTNEPIRNKNDYSPPPIIQPYATRQLIISGQDISLDLLANAIGKKTGGFRPLRSYTGSLNSLMAMYAGEADVVSTHLFDGDTGTYNIPFIKRILVGHSYVVINLLSRTAGMYVQKNNPKNLHTWSDLIKPSITMINRELGSGTRVLLDEKLRLEGISPRKIDGYFTEEMNHIAVASKVASGAADVGVGIEKAAILVGVDFIPLIQERYDLVMFKTDENLHLRESIFSILRSKEFQNEINAMGGYDLSLTGTVVYETE</sequence>
<feature type="domain" description="Helix-turn-helix" evidence="3">
    <location>
        <begin position="17"/>
        <end position="64"/>
    </location>
</feature>
<protein>
    <recommendedName>
        <fullName evidence="6">Excisionase</fullName>
    </recommendedName>
</protein>
<evidence type="ECO:0000256" key="1">
    <source>
        <dbReference type="SAM" id="MobiDB-lite"/>
    </source>
</evidence>
<dbReference type="NCBIfam" id="TIGR01764">
    <property type="entry name" value="excise"/>
    <property type="match status" value="1"/>
</dbReference>
<evidence type="ECO:0000313" key="5">
    <source>
        <dbReference type="Proteomes" id="UP000321901"/>
    </source>
</evidence>
<organism evidence="4 5">
    <name type="scientific">Sporosarcina luteola</name>
    <dbReference type="NCBI Taxonomy" id="582850"/>
    <lineage>
        <taxon>Bacteria</taxon>
        <taxon>Bacillati</taxon>
        <taxon>Bacillota</taxon>
        <taxon>Bacilli</taxon>
        <taxon>Bacillales</taxon>
        <taxon>Caryophanaceae</taxon>
        <taxon>Sporosarcina</taxon>
    </lineage>
</organism>
<dbReference type="Gene3D" id="3.40.190.10">
    <property type="entry name" value="Periplasmic binding protein-like II"/>
    <property type="match status" value="1"/>
</dbReference>
<dbReference type="Proteomes" id="UP000321901">
    <property type="component" value="Unassembled WGS sequence"/>
</dbReference>
<dbReference type="InterPro" id="IPR041657">
    <property type="entry name" value="HTH_17"/>
</dbReference>
<dbReference type="PANTHER" id="PTHR38431">
    <property type="entry name" value="BLL2305 PROTEIN"/>
    <property type="match status" value="1"/>
</dbReference>